<sequence length="160" mass="18487">MAWHSPLRNLPYRRPSYRGASLGSGDLEVGREFSNKVNFLAALKRYNIKNGVNFHVVKSKSEKFNRKCAVRDNSYSWKIMASVRKKIRLWMNKKLTGVSWDHLKLDSDMIASLILPMVKVDPVTNVSILIANIRSQFNYMPSYRKAWIAKQKALEKMHSG</sequence>
<reference evidence="2 3" key="1">
    <citation type="journal article" date="2021" name="Plant Biotechnol. J.">
        <title>Multi-omics assisted identification of the key and species-specific regulatory components of drought-tolerant mechanisms in Gossypium stocksii.</title>
        <authorList>
            <person name="Yu D."/>
            <person name="Ke L."/>
            <person name="Zhang D."/>
            <person name="Wu Y."/>
            <person name="Sun Y."/>
            <person name="Mei J."/>
            <person name="Sun J."/>
            <person name="Sun Y."/>
        </authorList>
    </citation>
    <scope>NUCLEOTIDE SEQUENCE [LARGE SCALE GENOMIC DNA]</scope>
    <source>
        <strain evidence="3">cv. E1</strain>
        <tissue evidence="2">Leaf</tissue>
    </source>
</reference>
<evidence type="ECO:0000313" key="2">
    <source>
        <dbReference type="EMBL" id="KAH1121248.1"/>
    </source>
</evidence>
<dbReference type="InterPro" id="IPR004332">
    <property type="entry name" value="Transposase_MuDR"/>
</dbReference>
<organism evidence="2 3">
    <name type="scientific">Gossypium stocksii</name>
    <dbReference type="NCBI Taxonomy" id="47602"/>
    <lineage>
        <taxon>Eukaryota</taxon>
        <taxon>Viridiplantae</taxon>
        <taxon>Streptophyta</taxon>
        <taxon>Embryophyta</taxon>
        <taxon>Tracheophyta</taxon>
        <taxon>Spermatophyta</taxon>
        <taxon>Magnoliopsida</taxon>
        <taxon>eudicotyledons</taxon>
        <taxon>Gunneridae</taxon>
        <taxon>Pentapetalae</taxon>
        <taxon>rosids</taxon>
        <taxon>malvids</taxon>
        <taxon>Malvales</taxon>
        <taxon>Malvaceae</taxon>
        <taxon>Malvoideae</taxon>
        <taxon>Gossypium</taxon>
    </lineage>
</organism>
<dbReference type="Pfam" id="PF03108">
    <property type="entry name" value="DBD_Tnp_Mut"/>
    <property type="match status" value="1"/>
</dbReference>
<dbReference type="Proteomes" id="UP000828251">
    <property type="component" value="Unassembled WGS sequence"/>
</dbReference>
<keyword evidence="3" id="KW-1185">Reference proteome</keyword>
<comment type="caution">
    <text evidence="2">The sequence shown here is derived from an EMBL/GenBank/DDBJ whole genome shotgun (WGS) entry which is preliminary data.</text>
</comment>
<protein>
    <recommendedName>
        <fullName evidence="1">Transposase MuDR plant domain-containing protein</fullName>
    </recommendedName>
</protein>
<accession>A0A9D4AHZ8</accession>
<name>A0A9D4AHZ8_9ROSI</name>
<gene>
    <name evidence="2" type="ORF">J1N35_004408</name>
</gene>
<dbReference type="EMBL" id="JAIQCV010000002">
    <property type="protein sequence ID" value="KAH1121248.1"/>
    <property type="molecule type" value="Genomic_DNA"/>
</dbReference>
<proteinExistence type="predicted"/>
<dbReference type="OrthoDB" id="1435097at2759"/>
<dbReference type="AlphaFoldDB" id="A0A9D4AHZ8"/>
<feature type="domain" description="Transposase MuDR plant" evidence="1">
    <location>
        <begin position="27"/>
        <end position="87"/>
    </location>
</feature>
<evidence type="ECO:0000313" key="3">
    <source>
        <dbReference type="Proteomes" id="UP000828251"/>
    </source>
</evidence>
<evidence type="ECO:0000259" key="1">
    <source>
        <dbReference type="Pfam" id="PF03108"/>
    </source>
</evidence>